<name>A0ABV4TIM1_9FLAO</name>
<dbReference type="GO" id="GO:0016829">
    <property type="term" value="F:lyase activity"/>
    <property type="evidence" value="ECO:0007669"/>
    <property type="project" value="UniProtKB-KW"/>
</dbReference>
<comment type="subcellular location">
    <subcellularLocation>
        <location evidence="1">Secreted</location>
    </subcellularLocation>
</comment>
<keyword evidence="8" id="KW-0456">Lyase</keyword>
<dbReference type="InterPro" id="IPR012334">
    <property type="entry name" value="Pectin_lyas_fold"/>
</dbReference>
<keyword evidence="9" id="KW-1185">Reference proteome</keyword>
<dbReference type="Proteomes" id="UP001574170">
    <property type="component" value="Unassembled WGS sequence"/>
</dbReference>
<comment type="caution">
    <text evidence="8">The sequence shown here is derived from an EMBL/GenBank/DDBJ whole genome shotgun (WGS) entry which is preliminary data.</text>
</comment>
<evidence type="ECO:0000256" key="5">
    <source>
        <dbReference type="ARBA" id="ARBA00022837"/>
    </source>
</evidence>
<keyword evidence="4 7" id="KW-0732">Signal</keyword>
<feature type="signal peptide" evidence="7">
    <location>
        <begin position="1"/>
        <end position="20"/>
    </location>
</feature>
<sequence>MKKLNFLLAVFVFGSANCFAQYPKISPEVQAREKAIKEKAEKLSNEAWEKAKVIVEQQEREGKPYVPWASRPTDLPQASIPAFPGAEGGGMYSFGGRGGKVYTVTSLEDRGPGTLREALEQGGARIIVFNVSGIIKIKSPLIVRAPYVTIAGQTAPGDGICVAGETIWIDTHDVVIRHMRFRRGETFVGRRDDAIGGNPVGNIIMDHVSGTWGLDENMSFYRHMYADGTGGPDKKFGTVNVTIQNSLFAEGLDTYNHAFGSTLGGENCSFIRNLWSSNTGRNPSIGWNGIFNLANNVIFNWVNRSVDGGDYTAQYNIINNYFKPGPATNKDEPISYRILKPESGRSKLPYVVFGRAYVNGNFVEGNETVSKDNWNGGVQMENKKGEAMSLEEASTYFPKMRVNQPMPMPWLKEFMSAKESYDFVLENAGATLPQRDPVDTRIVRVVKTGKPEYAEGLDPKSFYQFEHRRLGPDSYKLGIITDIAQVGGYPEYNGTPYTDTDKDGLPDAWEKKYKLNPNDPSDATIDSDGDGYTNIEEYINGTNPKKKTDWKDLKNNEDTLAKLKGGLAEFKK</sequence>
<evidence type="ECO:0000313" key="9">
    <source>
        <dbReference type="Proteomes" id="UP001574170"/>
    </source>
</evidence>
<dbReference type="Gene3D" id="2.160.20.10">
    <property type="entry name" value="Single-stranded right-handed beta-helix, Pectin lyase-like"/>
    <property type="match status" value="1"/>
</dbReference>
<dbReference type="InterPro" id="IPR059100">
    <property type="entry name" value="TSP3_bac"/>
</dbReference>
<dbReference type="EMBL" id="JBCFQK010000006">
    <property type="protein sequence ID" value="MFA9193941.1"/>
    <property type="molecule type" value="Genomic_DNA"/>
</dbReference>
<keyword evidence="6" id="KW-0325">Glycoprotein</keyword>
<dbReference type="PANTHER" id="PTHR42970:SF1">
    <property type="entry name" value="PECTATE LYASE C-RELATED"/>
    <property type="match status" value="1"/>
</dbReference>
<evidence type="ECO:0000256" key="7">
    <source>
        <dbReference type="SAM" id="SignalP"/>
    </source>
</evidence>
<proteinExistence type="predicted"/>
<dbReference type="Pfam" id="PF18884">
    <property type="entry name" value="TSP3_bac"/>
    <property type="match status" value="2"/>
</dbReference>
<keyword evidence="5" id="KW-0106">Calcium</keyword>
<evidence type="ECO:0000256" key="6">
    <source>
        <dbReference type="ARBA" id="ARBA00023180"/>
    </source>
</evidence>
<evidence type="ECO:0000256" key="3">
    <source>
        <dbReference type="ARBA" id="ARBA00022723"/>
    </source>
</evidence>
<accession>A0ABV4TIM1</accession>
<organism evidence="8 9">
    <name type="scientific">Flavobacterium magnesitis</name>
    <dbReference type="NCBI Taxonomy" id="3138077"/>
    <lineage>
        <taxon>Bacteria</taxon>
        <taxon>Pseudomonadati</taxon>
        <taxon>Bacteroidota</taxon>
        <taxon>Flavobacteriia</taxon>
        <taxon>Flavobacteriales</taxon>
        <taxon>Flavobacteriaceae</taxon>
        <taxon>Flavobacterium</taxon>
    </lineage>
</organism>
<evidence type="ECO:0000256" key="2">
    <source>
        <dbReference type="ARBA" id="ARBA00022525"/>
    </source>
</evidence>
<dbReference type="InterPro" id="IPR052063">
    <property type="entry name" value="Polysaccharide_Lyase_1"/>
</dbReference>
<dbReference type="PANTHER" id="PTHR42970">
    <property type="entry name" value="PECTATE LYASE C-RELATED"/>
    <property type="match status" value="1"/>
</dbReference>
<dbReference type="InterPro" id="IPR011050">
    <property type="entry name" value="Pectin_lyase_fold/virulence"/>
</dbReference>
<evidence type="ECO:0000256" key="1">
    <source>
        <dbReference type="ARBA" id="ARBA00004613"/>
    </source>
</evidence>
<keyword evidence="2" id="KW-0964">Secreted</keyword>
<keyword evidence="3" id="KW-0479">Metal-binding</keyword>
<evidence type="ECO:0000256" key="4">
    <source>
        <dbReference type="ARBA" id="ARBA00022729"/>
    </source>
</evidence>
<dbReference type="SUPFAM" id="SSF51126">
    <property type="entry name" value="Pectin lyase-like"/>
    <property type="match status" value="1"/>
</dbReference>
<feature type="chain" id="PRO_5045651158" evidence="7">
    <location>
        <begin position="21"/>
        <end position="572"/>
    </location>
</feature>
<evidence type="ECO:0000313" key="8">
    <source>
        <dbReference type="EMBL" id="MFA9193941.1"/>
    </source>
</evidence>
<gene>
    <name evidence="8" type="ORF">AAGV33_05940</name>
</gene>
<dbReference type="RefSeq" id="WP_373391044.1">
    <property type="nucleotide sequence ID" value="NZ_JBCFQJ010000003.1"/>
</dbReference>
<protein>
    <submittedName>
        <fullName evidence="8">Polysaccharide lyase</fullName>
    </submittedName>
</protein>
<reference evidence="8 9" key="1">
    <citation type="submission" date="2024-04" db="EMBL/GenBank/DDBJ databases">
        <title>New Clade of Flavobacterium.</title>
        <authorList>
            <person name="Matos L."/>
            <person name="Proenca D.N."/>
            <person name="Fransisco R.M."/>
            <person name="Chung A.P."/>
            <person name="Maccario L."/>
            <person name="Sorensen S.J."/>
            <person name="Morais P.V."/>
        </authorList>
    </citation>
    <scope>NUCLEOTIDE SEQUENCE [LARGE SCALE GENOMIC DNA]</scope>
    <source>
        <strain evidence="8 9">FBOR7N2.3</strain>
    </source>
</reference>